<protein>
    <submittedName>
        <fullName evidence="1">Uncharacterized protein</fullName>
    </submittedName>
</protein>
<proteinExistence type="predicted"/>
<dbReference type="AlphaFoldDB" id="D6WTR1"/>
<accession>D6WTR1</accession>
<evidence type="ECO:0000313" key="2">
    <source>
        <dbReference type="Proteomes" id="UP000007266"/>
    </source>
</evidence>
<dbReference type="HOGENOM" id="CLU_2200281_0_0_1"/>
<name>D6WTR1_TRICA</name>
<reference evidence="1 2" key="1">
    <citation type="journal article" date="2008" name="Nature">
        <title>The genome of the model beetle and pest Tribolium castaneum.</title>
        <authorList>
            <consortium name="Tribolium Genome Sequencing Consortium"/>
            <person name="Richards S."/>
            <person name="Gibbs R.A."/>
            <person name="Weinstock G.M."/>
            <person name="Brown S.J."/>
            <person name="Denell R."/>
            <person name="Beeman R.W."/>
            <person name="Gibbs R."/>
            <person name="Beeman R.W."/>
            <person name="Brown S.J."/>
            <person name="Bucher G."/>
            <person name="Friedrich M."/>
            <person name="Grimmelikhuijzen C.J."/>
            <person name="Klingler M."/>
            <person name="Lorenzen M."/>
            <person name="Richards S."/>
            <person name="Roth S."/>
            <person name="Schroder R."/>
            <person name="Tautz D."/>
            <person name="Zdobnov E.M."/>
            <person name="Muzny D."/>
            <person name="Gibbs R.A."/>
            <person name="Weinstock G.M."/>
            <person name="Attaway T."/>
            <person name="Bell S."/>
            <person name="Buhay C.J."/>
            <person name="Chandrabose M.N."/>
            <person name="Chavez D."/>
            <person name="Clerk-Blankenburg K.P."/>
            <person name="Cree A."/>
            <person name="Dao M."/>
            <person name="Davis C."/>
            <person name="Chacko J."/>
            <person name="Dinh H."/>
            <person name="Dugan-Rocha S."/>
            <person name="Fowler G."/>
            <person name="Garner T.T."/>
            <person name="Garnes J."/>
            <person name="Gnirke A."/>
            <person name="Hawes A."/>
            <person name="Hernandez J."/>
            <person name="Hines S."/>
            <person name="Holder M."/>
            <person name="Hume J."/>
            <person name="Jhangiani S.N."/>
            <person name="Joshi V."/>
            <person name="Khan Z.M."/>
            <person name="Jackson L."/>
            <person name="Kovar C."/>
            <person name="Kowis A."/>
            <person name="Lee S."/>
            <person name="Lewis L.R."/>
            <person name="Margolis J."/>
            <person name="Morgan M."/>
            <person name="Nazareth L.V."/>
            <person name="Nguyen N."/>
            <person name="Okwuonu G."/>
            <person name="Parker D."/>
            <person name="Richards S."/>
            <person name="Ruiz S.J."/>
            <person name="Santibanez J."/>
            <person name="Savard J."/>
            <person name="Scherer S.E."/>
            <person name="Schneider B."/>
            <person name="Sodergren E."/>
            <person name="Tautz D."/>
            <person name="Vattahil S."/>
            <person name="Villasana D."/>
            <person name="White C.S."/>
            <person name="Wright R."/>
            <person name="Park Y."/>
            <person name="Beeman R.W."/>
            <person name="Lord J."/>
            <person name="Oppert B."/>
            <person name="Lorenzen M."/>
            <person name="Brown S."/>
            <person name="Wang L."/>
            <person name="Savard J."/>
            <person name="Tautz D."/>
            <person name="Richards S."/>
            <person name="Weinstock G."/>
            <person name="Gibbs R.A."/>
            <person name="Liu Y."/>
            <person name="Worley K."/>
            <person name="Weinstock G."/>
            <person name="Elsik C.G."/>
            <person name="Reese J.T."/>
            <person name="Elhaik E."/>
            <person name="Landan G."/>
            <person name="Graur D."/>
            <person name="Arensburger P."/>
            <person name="Atkinson P."/>
            <person name="Beeman R.W."/>
            <person name="Beidler J."/>
            <person name="Brown S.J."/>
            <person name="Demuth J.P."/>
            <person name="Drury D.W."/>
            <person name="Du Y.Z."/>
            <person name="Fujiwara H."/>
            <person name="Lorenzen M."/>
            <person name="Maselli V."/>
            <person name="Osanai M."/>
            <person name="Park Y."/>
            <person name="Robertson H.M."/>
            <person name="Tu Z."/>
            <person name="Wang J.J."/>
            <person name="Wang S."/>
            <person name="Richards S."/>
            <person name="Song H."/>
            <person name="Zhang L."/>
            <person name="Sodergren E."/>
            <person name="Werner D."/>
            <person name="Stanke M."/>
            <person name="Morgenstern B."/>
            <person name="Solovyev V."/>
            <person name="Kosarev P."/>
            <person name="Brown G."/>
            <person name="Chen H.C."/>
            <person name="Ermolaeva O."/>
            <person name="Hlavina W."/>
            <person name="Kapustin Y."/>
            <person name="Kiryutin B."/>
            <person name="Kitts P."/>
            <person name="Maglott D."/>
            <person name="Pruitt K."/>
            <person name="Sapojnikov V."/>
            <person name="Souvorov A."/>
            <person name="Mackey A.J."/>
            <person name="Waterhouse R.M."/>
            <person name="Wyder S."/>
            <person name="Zdobnov E.M."/>
            <person name="Zdobnov E.M."/>
            <person name="Wyder S."/>
            <person name="Kriventseva E.V."/>
            <person name="Kadowaki T."/>
            <person name="Bork P."/>
            <person name="Aranda M."/>
            <person name="Bao R."/>
            <person name="Beermann A."/>
            <person name="Berns N."/>
            <person name="Bolognesi R."/>
            <person name="Bonneton F."/>
            <person name="Bopp D."/>
            <person name="Brown S.J."/>
            <person name="Bucher G."/>
            <person name="Butts T."/>
            <person name="Chaumot A."/>
            <person name="Denell R.E."/>
            <person name="Ferrier D.E."/>
            <person name="Friedrich M."/>
            <person name="Gordon C.M."/>
            <person name="Jindra M."/>
            <person name="Klingler M."/>
            <person name="Lan Q."/>
            <person name="Lattorff H.M."/>
            <person name="Laudet V."/>
            <person name="von Levetsow C."/>
            <person name="Liu Z."/>
            <person name="Lutz R."/>
            <person name="Lynch J.A."/>
            <person name="da Fonseca R.N."/>
            <person name="Posnien N."/>
            <person name="Reuter R."/>
            <person name="Roth S."/>
            <person name="Savard J."/>
            <person name="Schinko J.B."/>
            <person name="Schmitt C."/>
            <person name="Schoppmeier M."/>
            <person name="Schroder R."/>
            <person name="Shippy T.D."/>
            <person name="Simonnet F."/>
            <person name="Marques-Souza H."/>
            <person name="Tautz D."/>
            <person name="Tomoyasu Y."/>
            <person name="Trauner J."/>
            <person name="Van der Zee M."/>
            <person name="Vervoort M."/>
            <person name="Wittkopp N."/>
            <person name="Wimmer E.A."/>
            <person name="Yang X."/>
            <person name="Jones A.K."/>
            <person name="Sattelle D.B."/>
            <person name="Ebert P.R."/>
            <person name="Nelson D."/>
            <person name="Scott J.G."/>
            <person name="Beeman R.W."/>
            <person name="Muthukrishnan S."/>
            <person name="Kramer K.J."/>
            <person name="Arakane Y."/>
            <person name="Beeman R.W."/>
            <person name="Zhu Q."/>
            <person name="Hogenkamp D."/>
            <person name="Dixit R."/>
            <person name="Oppert B."/>
            <person name="Jiang H."/>
            <person name="Zou Z."/>
            <person name="Marshall J."/>
            <person name="Elpidina E."/>
            <person name="Vinokurov K."/>
            <person name="Oppert C."/>
            <person name="Zou Z."/>
            <person name="Evans J."/>
            <person name="Lu Z."/>
            <person name="Zhao P."/>
            <person name="Sumathipala N."/>
            <person name="Altincicek B."/>
            <person name="Vilcinskas A."/>
            <person name="Williams M."/>
            <person name="Hultmark D."/>
            <person name="Hetru C."/>
            <person name="Jiang H."/>
            <person name="Grimmelikhuijzen C.J."/>
            <person name="Hauser F."/>
            <person name="Cazzamali G."/>
            <person name="Williamson M."/>
            <person name="Park Y."/>
            <person name="Li B."/>
            <person name="Tanaka Y."/>
            <person name="Predel R."/>
            <person name="Neupert S."/>
            <person name="Schachtner J."/>
            <person name="Verleyen P."/>
            <person name="Raible F."/>
            <person name="Bork P."/>
            <person name="Friedrich M."/>
            <person name="Walden K.K."/>
            <person name="Robertson H.M."/>
            <person name="Angeli S."/>
            <person name="Foret S."/>
            <person name="Bucher G."/>
            <person name="Schuetz S."/>
            <person name="Maleszka R."/>
            <person name="Wimmer E.A."/>
            <person name="Beeman R.W."/>
            <person name="Lorenzen M."/>
            <person name="Tomoyasu Y."/>
            <person name="Miller S.C."/>
            <person name="Grossmann D."/>
            <person name="Bucher G."/>
        </authorList>
    </citation>
    <scope>NUCLEOTIDE SEQUENCE [LARGE SCALE GENOMIC DNA]</scope>
    <source>
        <strain evidence="1 2">Georgia GA2</strain>
    </source>
</reference>
<dbReference type="EMBL" id="KQ971352">
    <property type="protein sequence ID" value="EFA06286.1"/>
    <property type="molecule type" value="Genomic_DNA"/>
</dbReference>
<evidence type="ECO:0000313" key="1">
    <source>
        <dbReference type="EMBL" id="EFA06286.1"/>
    </source>
</evidence>
<sequence>MTRVEASCDTPIATFLARRRRRRRQPSSDFIFARLAKLLLLAALDQLSRGDRSVKVCEESQHNKFASRQTKMESCREQRIFFDLKTPPEINTTHNTQVVRGGKLYYGR</sequence>
<gene>
    <name evidence="1" type="primary">GLEAN_09152</name>
    <name evidence="1" type="ORF">TcasGA2_TC009152</name>
</gene>
<reference evidence="1 2" key="2">
    <citation type="journal article" date="2010" name="Nucleic Acids Res.">
        <title>BeetleBase in 2010: revisions to provide comprehensive genomic information for Tribolium castaneum.</title>
        <authorList>
            <person name="Kim H.S."/>
            <person name="Murphy T."/>
            <person name="Xia J."/>
            <person name="Caragea D."/>
            <person name="Park Y."/>
            <person name="Beeman R.W."/>
            <person name="Lorenzen M.D."/>
            <person name="Butcher S."/>
            <person name="Manak J.R."/>
            <person name="Brown S.J."/>
        </authorList>
    </citation>
    <scope>NUCLEOTIDE SEQUENCE [LARGE SCALE GENOMIC DNA]</scope>
    <source>
        <strain evidence="1 2">Georgia GA2</strain>
    </source>
</reference>
<dbReference type="InParanoid" id="D6WTR1"/>
<keyword evidence="2" id="KW-1185">Reference proteome</keyword>
<organism evidence="1 2">
    <name type="scientific">Tribolium castaneum</name>
    <name type="common">Red flour beetle</name>
    <dbReference type="NCBI Taxonomy" id="7070"/>
    <lineage>
        <taxon>Eukaryota</taxon>
        <taxon>Metazoa</taxon>
        <taxon>Ecdysozoa</taxon>
        <taxon>Arthropoda</taxon>
        <taxon>Hexapoda</taxon>
        <taxon>Insecta</taxon>
        <taxon>Pterygota</taxon>
        <taxon>Neoptera</taxon>
        <taxon>Endopterygota</taxon>
        <taxon>Coleoptera</taxon>
        <taxon>Polyphaga</taxon>
        <taxon>Cucujiformia</taxon>
        <taxon>Tenebrionidae</taxon>
        <taxon>Tenebrionidae incertae sedis</taxon>
        <taxon>Tribolium</taxon>
    </lineage>
</organism>
<dbReference type="Proteomes" id="UP000007266">
    <property type="component" value="Linkage group 7"/>
</dbReference>